<sequence length="214" mass="24762">MRLYASIYVFAFILLTAVAFILPYYSEEGMTILGNSISDLGAQQTNRSWVINFSIAFMSIATLVFGSYALKRHSIQLAALYFFCVSFGMTGIFKSAGLNELIHYNYTYDALHFLFYEISGIAFAVLCISLFFKIDKKVHKFQTIVVFLVVVALSLVPFQFSEYQGIFHRLIFIVTLGWLFYAFTCYSFKVKTTHYFNRISQYQKFKKNLSKNEE</sequence>
<gene>
    <name evidence="2" type="ORF">BXY75_2140</name>
</gene>
<feature type="transmembrane region" description="Helical" evidence="1">
    <location>
        <begin position="166"/>
        <end position="188"/>
    </location>
</feature>
<feature type="transmembrane region" description="Helical" evidence="1">
    <location>
        <begin position="7"/>
        <end position="25"/>
    </location>
</feature>
<name>A0A3L9YDI2_9FLAO</name>
<protein>
    <submittedName>
        <fullName evidence="2">Uncharacterized protein DUF998</fullName>
    </submittedName>
</protein>
<evidence type="ECO:0000256" key="1">
    <source>
        <dbReference type="SAM" id="Phobius"/>
    </source>
</evidence>
<feature type="transmembrane region" description="Helical" evidence="1">
    <location>
        <begin position="144"/>
        <end position="160"/>
    </location>
</feature>
<evidence type="ECO:0000313" key="2">
    <source>
        <dbReference type="EMBL" id="RMA58763.1"/>
    </source>
</evidence>
<reference evidence="2 3" key="1">
    <citation type="submission" date="2018-10" db="EMBL/GenBank/DDBJ databases">
        <title>Genomic Encyclopedia of Archaeal and Bacterial Type Strains, Phase II (KMG-II): from individual species to whole genera.</title>
        <authorList>
            <person name="Goeker M."/>
        </authorList>
    </citation>
    <scope>NUCLEOTIDE SEQUENCE [LARGE SCALE GENOMIC DNA]</scope>
    <source>
        <strain evidence="2 3">DSM 23424</strain>
    </source>
</reference>
<feature type="transmembrane region" description="Helical" evidence="1">
    <location>
        <begin position="49"/>
        <end position="70"/>
    </location>
</feature>
<keyword evidence="1" id="KW-0472">Membrane</keyword>
<keyword evidence="1" id="KW-1133">Transmembrane helix</keyword>
<dbReference type="InterPro" id="IPR009339">
    <property type="entry name" value="DUF998"/>
</dbReference>
<proteinExistence type="predicted"/>
<dbReference type="Proteomes" id="UP000271339">
    <property type="component" value="Unassembled WGS sequence"/>
</dbReference>
<dbReference type="RefSeq" id="WP_121907705.1">
    <property type="nucleotide sequence ID" value="NZ_REFC01000013.1"/>
</dbReference>
<feature type="transmembrane region" description="Helical" evidence="1">
    <location>
        <begin position="113"/>
        <end position="132"/>
    </location>
</feature>
<organism evidence="2 3">
    <name type="scientific">Ulvibacter antarcticus</name>
    <dbReference type="NCBI Taxonomy" id="442714"/>
    <lineage>
        <taxon>Bacteria</taxon>
        <taxon>Pseudomonadati</taxon>
        <taxon>Bacteroidota</taxon>
        <taxon>Flavobacteriia</taxon>
        <taxon>Flavobacteriales</taxon>
        <taxon>Flavobacteriaceae</taxon>
        <taxon>Ulvibacter</taxon>
    </lineage>
</organism>
<keyword evidence="1" id="KW-0812">Transmembrane</keyword>
<dbReference type="Pfam" id="PF06197">
    <property type="entry name" value="DUF998"/>
    <property type="match status" value="1"/>
</dbReference>
<keyword evidence="3" id="KW-1185">Reference proteome</keyword>
<evidence type="ECO:0000313" key="3">
    <source>
        <dbReference type="Proteomes" id="UP000271339"/>
    </source>
</evidence>
<comment type="caution">
    <text evidence="2">The sequence shown here is derived from an EMBL/GenBank/DDBJ whole genome shotgun (WGS) entry which is preliminary data.</text>
</comment>
<dbReference type="AlphaFoldDB" id="A0A3L9YDI2"/>
<dbReference type="OrthoDB" id="1164683at2"/>
<dbReference type="EMBL" id="REFC01000013">
    <property type="protein sequence ID" value="RMA58763.1"/>
    <property type="molecule type" value="Genomic_DNA"/>
</dbReference>
<feature type="transmembrane region" description="Helical" evidence="1">
    <location>
        <begin position="77"/>
        <end position="93"/>
    </location>
</feature>
<accession>A0A3L9YDI2</accession>